<dbReference type="InterPro" id="IPR005821">
    <property type="entry name" value="Ion_trans_dom"/>
</dbReference>
<keyword evidence="3 9" id="KW-0812">Transmembrane</keyword>
<evidence type="ECO:0000256" key="9">
    <source>
        <dbReference type="SAM" id="Phobius"/>
    </source>
</evidence>
<evidence type="ECO:0000256" key="2">
    <source>
        <dbReference type="ARBA" id="ARBA00022448"/>
    </source>
</evidence>
<evidence type="ECO:0000256" key="3">
    <source>
        <dbReference type="ARBA" id="ARBA00022692"/>
    </source>
</evidence>
<comment type="subcellular location">
    <subcellularLocation>
        <location evidence="1">Membrane</location>
        <topology evidence="1">Multi-pass membrane protein</topology>
    </subcellularLocation>
</comment>
<reference evidence="11" key="1">
    <citation type="submission" date="2015-04" db="EMBL/GenBank/DDBJ databases">
        <title>The genome sequence of the plant pathogenic Rhizarian Plasmodiophora brassicae reveals insights in its biotrophic life cycle and the origin of chitin synthesis.</title>
        <authorList>
            <person name="Schwelm A."/>
            <person name="Fogelqvist J."/>
            <person name="Knaust A."/>
            <person name="Julke S."/>
            <person name="Lilja T."/>
            <person name="Dhandapani V."/>
            <person name="Bonilla-Rosso G."/>
            <person name="Karlsson M."/>
            <person name="Shevchenko A."/>
            <person name="Choi S.R."/>
            <person name="Kim H.G."/>
            <person name="Park J.Y."/>
            <person name="Lim Y.P."/>
            <person name="Ludwig-Muller J."/>
            <person name="Dixelius C."/>
        </authorList>
    </citation>
    <scope>NUCLEOTIDE SEQUENCE</scope>
    <source>
        <tissue evidence="11">Potato root galls</tissue>
    </source>
</reference>
<feature type="transmembrane region" description="Helical" evidence="9">
    <location>
        <begin position="291"/>
        <end position="310"/>
    </location>
</feature>
<dbReference type="GO" id="GO:0016020">
    <property type="term" value="C:membrane"/>
    <property type="evidence" value="ECO:0007669"/>
    <property type="project" value="UniProtKB-SubCell"/>
</dbReference>
<dbReference type="Pfam" id="PF00520">
    <property type="entry name" value="Ion_trans"/>
    <property type="match status" value="1"/>
</dbReference>
<dbReference type="CDD" id="cd00038">
    <property type="entry name" value="CAP_ED"/>
    <property type="match status" value="1"/>
</dbReference>
<keyword evidence="2" id="KW-0813">Transport</keyword>
<feature type="region of interest" description="Disordered" evidence="8">
    <location>
        <begin position="593"/>
        <end position="613"/>
    </location>
</feature>
<dbReference type="PANTHER" id="PTHR45638:SF11">
    <property type="entry name" value="CYCLIC NUCLEOTIDE-GATED CATION CHANNEL SUBUNIT A"/>
    <property type="match status" value="1"/>
</dbReference>
<protein>
    <recommendedName>
        <fullName evidence="10">Cyclic nucleotide-binding domain-containing protein</fullName>
    </recommendedName>
</protein>
<dbReference type="InterPro" id="IPR014710">
    <property type="entry name" value="RmlC-like_jellyroll"/>
</dbReference>
<dbReference type="Gene3D" id="1.10.287.630">
    <property type="entry name" value="Helix hairpin bin"/>
    <property type="match status" value="1"/>
</dbReference>
<keyword evidence="5" id="KW-0406">Ion transport</keyword>
<feature type="transmembrane region" description="Helical" evidence="9">
    <location>
        <begin position="118"/>
        <end position="141"/>
    </location>
</feature>
<feature type="domain" description="Cyclic nucleotide-binding" evidence="10">
    <location>
        <begin position="395"/>
        <end position="494"/>
    </location>
</feature>
<dbReference type="EMBL" id="HACM01010362">
    <property type="protein sequence ID" value="CRZ10804.1"/>
    <property type="molecule type" value="Transcribed_RNA"/>
</dbReference>
<dbReference type="SUPFAM" id="SSF51206">
    <property type="entry name" value="cAMP-binding domain-like"/>
    <property type="match status" value="1"/>
</dbReference>
<dbReference type="GO" id="GO:0044877">
    <property type="term" value="F:protein-containing complex binding"/>
    <property type="evidence" value="ECO:0007669"/>
    <property type="project" value="TreeGrafter"/>
</dbReference>
<dbReference type="InterPro" id="IPR000595">
    <property type="entry name" value="cNMP-bd_dom"/>
</dbReference>
<sequence length="699" mass="77782">MFGDEVLRSQAVVSNSYVARTFCQLFVLETNDVKAVLAAFPIEAAFMAKMAKGKGGRQKGKGNDNLFEDKDRGKRCRLPLFSPRSFAGSLLASAQKSIALYNAFIILLRIGFEVEGPLLLSALIIDAFVDIISLICIIAHFHQQYSLNGELVYSRNAIAKDYFTGTFAVDLIALLPIHVVSITDPLLRVPRLVGLFRYFVAKENVRSNTTLTKLMMSVTSFCLITHLVSCCYFGMAKIQGFARDDEAFLPSLDVQHQSLFQQYSIATLLTLKILTGRGNKPQAFPESELELVFLILSSMLGLFGVAYLIGEISVLVAHFNPLHFIHQLDVDNINNFMNYKKVPLSLQRRVRSYLDYRWECTQGIGLKGAISDLPRALRLRVLEHVTLQYVRQVPMFSELSENLIQSILECFDYMCIPAQEYVYRKSEMGSNMYIILDGIVALSHSGNDSFYMGPGSFFGEEAILNKIGLRDTSVRTNTGCTLATLTADALEQALESFSEEDQMKIVNELIDPPHDKDSAHEAILNMMDMMVADNFYILNVDSPVSVNLHTGKELFTFIARRLNCTEKNAILFADSLLAKGNLRALGILSPNNHNSEKVALNNPRSETADERPKVAPNTLYRLINFNIAATLDSAGGQDIRAPTEDTSSTSDSATSHRKKTSRTSLSKSQTLLLKASVSYKNLFSKKAGLESPQDTDFSD</sequence>
<evidence type="ECO:0000256" key="8">
    <source>
        <dbReference type="SAM" id="MobiDB-lite"/>
    </source>
</evidence>
<dbReference type="Pfam" id="PF00027">
    <property type="entry name" value="cNMP_binding"/>
    <property type="match status" value="1"/>
</dbReference>
<evidence type="ECO:0000259" key="10">
    <source>
        <dbReference type="PROSITE" id="PS50042"/>
    </source>
</evidence>
<evidence type="ECO:0000256" key="4">
    <source>
        <dbReference type="ARBA" id="ARBA00022989"/>
    </source>
</evidence>
<name>A0A0H5RQ29_9EUKA</name>
<keyword evidence="7" id="KW-0407">Ion channel</keyword>
<dbReference type="GO" id="GO:0005221">
    <property type="term" value="F:intracellularly cyclic nucleotide-activated monoatomic cation channel activity"/>
    <property type="evidence" value="ECO:0007669"/>
    <property type="project" value="InterPro"/>
</dbReference>
<dbReference type="SMART" id="SM00100">
    <property type="entry name" value="cNMP"/>
    <property type="match status" value="1"/>
</dbReference>
<keyword evidence="6 9" id="KW-0472">Membrane</keyword>
<organism evidence="11">
    <name type="scientific">Spongospora subterranea</name>
    <dbReference type="NCBI Taxonomy" id="70186"/>
    <lineage>
        <taxon>Eukaryota</taxon>
        <taxon>Sar</taxon>
        <taxon>Rhizaria</taxon>
        <taxon>Endomyxa</taxon>
        <taxon>Phytomyxea</taxon>
        <taxon>Plasmodiophorida</taxon>
        <taxon>Plasmodiophoridae</taxon>
        <taxon>Spongospora</taxon>
    </lineage>
</organism>
<evidence type="ECO:0000256" key="5">
    <source>
        <dbReference type="ARBA" id="ARBA00023065"/>
    </source>
</evidence>
<feature type="region of interest" description="Disordered" evidence="8">
    <location>
        <begin position="636"/>
        <end position="667"/>
    </location>
</feature>
<feature type="transmembrane region" description="Helical" evidence="9">
    <location>
        <begin position="162"/>
        <end position="182"/>
    </location>
</feature>
<keyword evidence="4 9" id="KW-1133">Transmembrane helix</keyword>
<evidence type="ECO:0000256" key="7">
    <source>
        <dbReference type="ARBA" id="ARBA00023286"/>
    </source>
</evidence>
<dbReference type="Gene3D" id="1.10.287.70">
    <property type="match status" value="1"/>
</dbReference>
<feature type="compositionally biased region" description="Low complexity" evidence="8">
    <location>
        <begin position="644"/>
        <end position="653"/>
    </location>
</feature>
<dbReference type="InterPro" id="IPR050866">
    <property type="entry name" value="CNG_cation_channel"/>
</dbReference>
<dbReference type="InterPro" id="IPR018490">
    <property type="entry name" value="cNMP-bd_dom_sf"/>
</dbReference>
<evidence type="ECO:0000256" key="1">
    <source>
        <dbReference type="ARBA" id="ARBA00004141"/>
    </source>
</evidence>
<dbReference type="PANTHER" id="PTHR45638">
    <property type="entry name" value="CYCLIC NUCLEOTIDE-GATED CATION CHANNEL SUBUNIT A"/>
    <property type="match status" value="1"/>
</dbReference>
<dbReference type="Gene3D" id="2.60.120.10">
    <property type="entry name" value="Jelly Rolls"/>
    <property type="match status" value="1"/>
</dbReference>
<evidence type="ECO:0000313" key="11">
    <source>
        <dbReference type="EMBL" id="CRZ10804.1"/>
    </source>
</evidence>
<proteinExistence type="predicted"/>
<feature type="transmembrane region" description="Helical" evidence="9">
    <location>
        <begin position="214"/>
        <end position="235"/>
    </location>
</feature>
<dbReference type="AlphaFoldDB" id="A0A0H5RQ29"/>
<evidence type="ECO:0000256" key="6">
    <source>
        <dbReference type="ARBA" id="ARBA00023136"/>
    </source>
</evidence>
<dbReference type="SUPFAM" id="SSF81324">
    <property type="entry name" value="Voltage-gated potassium channels"/>
    <property type="match status" value="1"/>
</dbReference>
<keyword evidence="7" id="KW-1071">Ligand-gated ion channel</keyword>
<dbReference type="PROSITE" id="PS50042">
    <property type="entry name" value="CNMP_BINDING_3"/>
    <property type="match status" value="1"/>
</dbReference>
<accession>A0A0H5RQ29</accession>